<proteinExistence type="predicted"/>
<dbReference type="Proteomes" id="UP000770661">
    <property type="component" value="Unassembled WGS sequence"/>
</dbReference>
<sequence length="131" mass="15391">MMYRLLYCGLRRRTRLPRMPAPKAPHLKDDQLEPSGSNETTYSLLRRKLWEEYGNKHMDIALYILKMTALHHRTPTQLSEESLERRTRGHGCKAEVVRLGEHDYGANYDGSKPQDFDVAETVFYPDYKHPQ</sequence>
<feature type="region of interest" description="Disordered" evidence="1">
    <location>
        <begin position="18"/>
        <end position="39"/>
    </location>
</feature>
<gene>
    <name evidence="2" type="ORF">GWK47_044782</name>
</gene>
<dbReference type="AlphaFoldDB" id="A0A8J4Y7T7"/>
<protein>
    <submittedName>
        <fullName evidence="2">Uncharacterized protein</fullName>
    </submittedName>
</protein>
<evidence type="ECO:0000313" key="3">
    <source>
        <dbReference type="Proteomes" id="UP000770661"/>
    </source>
</evidence>
<keyword evidence="3" id="KW-1185">Reference proteome</keyword>
<name>A0A8J4Y7T7_CHIOP</name>
<reference evidence="2" key="1">
    <citation type="submission" date="2020-07" db="EMBL/GenBank/DDBJ databases">
        <title>The High-quality genome of the commercially important snow crab, Chionoecetes opilio.</title>
        <authorList>
            <person name="Jeong J.-H."/>
            <person name="Ryu S."/>
        </authorList>
    </citation>
    <scope>NUCLEOTIDE SEQUENCE</scope>
    <source>
        <strain evidence="2">MADBK_172401_WGS</strain>
        <tissue evidence="2">Digestive gland</tissue>
    </source>
</reference>
<evidence type="ECO:0000256" key="1">
    <source>
        <dbReference type="SAM" id="MobiDB-lite"/>
    </source>
</evidence>
<organism evidence="2 3">
    <name type="scientific">Chionoecetes opilio</name>
    <name type="common">Atlantic snow crab</name>
    <name type="synonym">Cancer opilio</name>
    <dbReference type="NCBI Taxonomy" id="41210"/>
    <lineage>
        <taxon>Eukaryota</taxon>
        <taxon>Metazoa</taxon>
        <taxon>Ecdysozoa</taxon>
        <taxon>Arthropoda</taxon>
        <taxon>Crustacea</taxon>
        <taxon>Multicrustacea</taxon>
        <taxon>Malacostraca</taxon>
        <taxon>Eumalacostraca</taxon>
        <taxon>Eucarida</taxon>
        <taxon>Decapoda</taxon>
        <taxon>Pleocyemata</taxon>
        <taxon>Brachyura</taxon>
        <taxon>Eubrachyura</taxon>
        <taxon>Majoidea</taxon>
        <taxon>Majidae</taxon>
        <taxon>Chionoecetes</taxon>
    </lineage>
</organism>
<comment type="caution">
    <text evidence="2">The sequence shown here is derived from an EMBL/GenBank/DDBJ whole genome shotgun (WGS) entry which is preliminary data.</text>
</comment>
<dbReference type="EMBL" id="JACEEZ010009807">
    <property type="protein sequence ID" value="KAG0722277.1"/>
    <property type="molecule type" value="Genomic_DNA"/>
</dbReference>
<accession>A0A8J4Y7T7</accession>
<evidence type="ECO:0000313" key="2">
    <source>
        <dbReference type="EMBL" id="KAG0722277.1"/>
    </source>
</evidence>